<evidence type="ECO:0000256" key="2">
    <source>
        <dbReference type="ARBA" id="ARBA00022448"/>
    </source>
</evidence>
<comment type="subcellular location">
    <subcellularLocation>
        <location evidence="1 7">Cell membrane</location>
        <topology evidence="1 7">Multi-pass membrane protein</topology>
    </subcellularLocation>
</comment>
<dbReference type="Pfam" id="PF00528">
    <property type="entry name" value="BPD_transp_1"/>
    <property type="match status" value="1"/>
</dbReference>
<keyword evidence="5 7" id="KW-1133">Transmembrane helix</keyword>
<comment type="similarity">
    <text evidence="7">Belongs to the binding-protein-dependent transport system permease family.</text>
</comment>
<evidence type="ECO:0000256" key="5">
    <source>
        <dbReference type="ARBA" id="ARBA00022989"/>
    </source>
</evidence>
<feature type="transmembrane region" description="Helical" evidence="7">
    <location>
        <begin position="101"/>
        <end position="124"/>
    </location>
</feature>
<feature type="transmembrane region" description="Helical" evidence="7">
    <location>
        <begin position="244"/>
        <end position="272"/>
    </location>
</feature>
<feature type="transmembrane region" description="Helical" evidence="7">
    <location>
        <begin position="186"/>
        <end position="205"/>
    </location>
</feature>
<feature type="transmembrane region" description="Helical" evidence="7">
    <location>
        <begin position="12"/>
        <end position="30"/>
    </location>
</feature>
<evidence type="ECO:0000256" key="1">
    <source>
        <dbReference type="ARBA" id="ARBA00004651"/>
    </source>
</evidence>
<evidence type="ECO:0000313" key="10">
    <source>
        <dbReference type="Proteomes" id="UP000230052"/>
    </source>
</evidence>
<dbReference type="EMBL" id="PEWV01000071">
    <property type="protein sequence ID" value="PIU41117.1"/>
    <property type="molecule type" value="Genomic_DNA"/>
</dbReference>
<dbReference type="Gene3D" id="1.10.3720.10">
    <property type="entry name" value="MetI-like"/>
    <property type="match status" value="1"/>
</dbReference>
<sequence length="323" mass="36344">MITYIFRRLLSMIPMLIGISLVTLIIMHLAPGDPTSIRYGLNPEVSQSARAKLVQLYGLDKPILTQYVMWLKRILTLDFGRSLLDDRPVITKIMERLPATLLLNILSLILIFGIALPIGVTAAVKYDSVFDKVTTIFVFIGFATPTFWFALMLIMLFGFQLGWFPISGMRPWYVEYYSLGGQIKDLVWHLILPLVATSFGGLAGISRYAKSSMLEAIRQDYIRTARSKGLKERRVIYRHALKNAVLPLITILGFILPSLIGGSFIFETIFAWPGMGRLGYEAIMNYDYTTVMGVGIISTLLTLVGILISDIAYAVVDPRIRYK</sequence>
<feature type="transmembrane region" description="Helical" evidence="7">
    <location>
        <begin position="292"/>
        <end position="316"/>
    </location>
</feature>
<keyword evidence="2 7" id="KW-0813">Transport</keyword>
<reference evidence="9 10" key="1">
    <citation type="submission" date="2017-09" db="EMBL/GenBank/DDBJ databases">
        <title>Depth-based differentiation of microbial function through sediment-hosted aquifers and enrichment of novel symbionts in the deep terrestrial subsurface.</title>
        <authorList>
            <person name="Probst A.J."/>
            <person name="Ladd B."/>
            <person name="Jarett J.K."/>
            <person name="Geller-Mcgrath D.E."/>
            <person name="Sieber C.M."/>
            <person name="Emerson J.B."/>
            <person name="Anantharaman K."/>
            <person name="Thomas B.C."/>
            <person name="Malmstrom R."/>
            <person name="Stieglmeier M."/>
            <person name="Klingl A."/>
            <person name="Woyke T."/>
            <person name="Ryan C.M."/>
            <person name="Banfield J.F."/>
        </authorList>
    </citation>
    <scope>NUCLEOTIDE SEQUENCE [LARGE SCALE GENOMIC DNA]</scope>
    <source>
        <strain evidence="9">CG07_land_8_20_14_0_80_42_15</strain>
    </source>
</reference>
<dbReference type="PANTHER" id="PTHR30465:SF0">
    <property type="entry name" value="OLIGOPEPTIDE TRANSPORT SYSTEM PERMEASE PROTEIN APPB"/>
    <property type="match status" value="1"/>
</dbReference>
<keyword evidence="3" id="KW-1003">Cell membrane</keyword>
<dbReference type="InterPro" id="IPR000515">
    <property type="entry name" value="MetI-like"/>
</dbReference>
<evidence type="ECO:0000256" key="4">
    <source>
        <dbReference type="ARBA" id="ARBA00022692"/>
    </source>
</evidence>
<dbReference type="SUPFAM" id="SSF161098">
    <property type="entry name" value="MetI-like"/>
    <property type="match status" value="1"/>
</dbReference>
<organism evidence="9 10">
    <name type="scientific">Candidatus Aquitaenariimonas noxiae</name>
    <dbReference type="NCBI Taxonomy" id="1974741"/>
    <lineage>
        <taxon>Bacteria</taxon>
        <taxon>Pseudomonadati</taxon>
        <taxon>Candidatus Omnitrophota</taxon>
        <taxon>Candidatus Aquitaenariimonas</taxon>
    </lineage>
</organism>
<evidence type="ECO:0000256" key="3">
    <source>
        <dbReference type="ARBA" id="ARBA00022475"/>
    </source>
</evidence>
<comment type="caution">
    <text evidence="9">The sequence shown here is derived from an EMBL/GenBank/DDBJ whole genome shotgun (WGS) entry which is preliminary data.</text>
</comment>
<dbReference type="InterPro" id="IPR045621">
    <property type="entry name" value="BPD_transp_1_N"/>
</dbReference>
<dbReference type="Pfam" id="PF19300">
    <property type="entry name" value="BPD_transp_1_N"/>
    <property type="match status" value="1"/>
</dbReference>
<gene>
    <name evidence="9" type="ORF">COS99_07205</name>
</gene>
<dbReference type="CDD" id="cd06261">
    <property type="entry name" value="TM_PBP2"/>
    <property type="match status" value="1"/>
</dbReference>
<evidence type="ECO:0000256" key="6">
    <source>
        <dbReference type="ARBA" id="ARBA00023136"/>
    </source>
</evidence>
<dbReference type="Proteomes" id="UP000230052">
    <property type="component" value="Unassembled WGS sequence"/>
</dbReference>
<feature type="domain" description="ABC transmembrane type-1" evidence="8">
    <location>
        <begin position="97"/>
        <end position="309"/>
    </location>
</feature>
<name>A0A2J0L3N2_9BACT</name>
<dbReference type="AlphaFoldDB" id="A0A2J0L3N2"/>
<keyword evidence="6 7" id="KW-0472">Membrane</keyword>
<dbReference type="PANTHER" id="PTHR30465">
    <property type="entry name" value="INNER MEMBRANE ABC TRANSPORTER"/>
    <property type="match status" value="1"/>
</dbReference>
<dbReference type="GO" id="GO:0055085">
    <property type="term" value="P:transmembrane transport"/>
    <property type="evidence" value="ECO:0007669"/>
    <property type="project" value="InterPro"/>
</dbReference>
<dbReference type="InterPro" id="IPR035906">
    <property type="entry name" value="MetI-like_sf"/>
</dbReference>
<protein>
    <submittedName>
        <fullName evidence="9">Diguanylate cyclase</fullName>
    </submittedName>
</protein>
<evidence type="ECO:0000256" key="7">
    <source>
        <dbReference type="RuleBase" id="RU363032"/>
    </source>
</evidence>
<feature type="transmembrane region" description="Helical" evidence="7">
    <location>
        <begin position="136"/>
        <end position="166"/>
    </location>
</feature>
<evidence type="ECO:0000259" key="8">
    <source>
        <dbReference type="PROSITE" id="PS50928"/>
    </source>
</evidence>
<proteinExistence type="inferred from homology"/>
<keyword evidence="4 7" id="KW-0812">Transmembrane</keyword>
<dbReference type="PROSITE" id="PS50928">
    <property type="entry name" value="ABC_TM1"/>
    <property type="match status" value="1"/>
</dbReference>
<evidence type="ECO:0000313" key="9">
    <source>
        <dbReference type="EMBL" id="PIU41117.1"/>
    </source>
</evidence>
<accession>A0A2J0L3N2</accession>
<dbReference type="GO" id="GO:0005886">
    <property type="term" value="C:plasma membrane"/>
    <property type="evidence" value="ECO:0007669"/>
    <property type="project" value="UniProtKB-SubCell"/>
</dbReference>